<sequence length="345" mass="36198">MSSPLPLAPTSPSGRPRILYAKLAAFAVLALLPGLLLSDSRYFATIVLVAIFATVAVSLDLLLGFAGQLALGQTALFGVGAYTWAVLTTRHDVSSELALLCAVAAAFSLALLTSPLLRLRGFYFALATLALVIVAHEVFVNWIAVTGGASGLVGIGSFSFFGLEVTSQTQSYLFAYVVLLIAVVAAVHMRHSRFGRSLVAIREDETAAEALGIDVFRAKIRVWLIAAVFAGLAGVVYASYLRFLSPAQFGLEPTIYLLAAIVIGGTGSVYGAVIGVAVVWMLPELLSGFEKYAVLALGIAVIVLVILAPDGLAGRLSRLFGLAWARLRGSRARMAAGPPSTGEAR</sequence>
<keyword evidence="4 6" id="KW-1133">Transmembrane helix</keyword>
<feature type="transmembrane region" description="Helical" evidence="6">
    <location>
        <begin position="255"/>
        <end position="280"/>
    </location>
</feature>
<dbReference type="KEGG" id="sbae:DSM104329_04649"/>
<dbReference type="Proteomes" id="UP001162834">
    <property type="component" value="Chromosome"/>
</dbReference>
<feature type="transmembrane region" description="Helical" evidence="6">
    <location>
        <begin position="119"/>
        <end position="136"/>
    </location>
</feature>
<dbReference type="AlphaFoldDB" id="A0A9E6Y153"/>
<dbReference type="InterPro" id="IPR001851">
    <property type="entry name" value="ABC_transp_permease"/>
</dbReference>
<evidence type="ECO:0008006" key="9">
    <source>
        <dbReference type="Google" id="ProtNLM"/>
    </source>
</evidence>
<evidence type="ECO:0000313" key="7">
    <source>
        <dbReference type="EMBL" id="UGS38225.1"/>
    </source>
</evidence>
<gene>
    <name evidence="7" type="ORF">DSM104329_04649</name>
</gene>
<dbReference type="RefSeq" id="WP_259312255.1">
    <property type="nucleotide sequence ID" value="NZ_CP087164.1"/>
</dbReference>
<keyword evidence="2" id="KW-1003">Cell membrane</keyword>
<evidence type="ECO:0000256" key="2">
    <source>
        <dbReference type="ARBA" id="ARBA00022475"/>
    </source>
</evidence>
<dbReference type="GO" id="GO:0005886">
    <property type="term" value="C:plasma membrane"/>
    <property type="evidence" value="ECO:0007669"/>
    <property type="project" value="UniProtKB-SubCell"/>
</dbReference>
<feature type="transmembrane region" description="Helical" evidence="6">
    <location>
        <begin position="222"/>
        <end position="243"/>
    </location>
</feature>
<feature type="transmembrane region" description="Helical" evidence="6">
    <location>
        <begin position="18"/>
        <end position="36"/>
    </location>
</feature>
<feature type="transmembrane region" description="Helical" evidence="6">
    <location>
        <begin position="173"/>
        <end position="189"/>
    </location>
</feature>
<keyword evidence="5 6" id="KW-0472">Membrane</keyword>
<evidence type="ECO:0000256" key="6">
    <source>
        <dbReference type="SAM" id="Phobius"/>
    </source>
</evidence>
<comment type="subcellular location">
    <subcellularLocation>
        <location evidence="1">Cell membrane</location>
        <topology evidence="1">Multi-pass membrane protein</topology>
    </subcellularLocation>
</comment>
<evidence type="ECO:0000256" key="4">
    <source>
        <dbReference type="ARBA" id="ARBA00022989"/>
    </source>
</evidence>
<dbReference type="EMBL" id="CP087164">
    <property type="protein sequence ID" value="UGS38225.1"/>
    <property type="molecule type" value="Genomic_DNA"/>
</dbReference>
<evidence type="ECO:0000256" key="3">
    <source>
        <dbReference type="ARBA" id="ARBA00022692"/>
    </source>
</evidence>
<reference evidence="7" key="1">
    <citation type="journal article" date="2022" name="Int. J. Syst. Evol. Microbiol.">
        <title>Pseudomonas aegrilactucae sp. nov. and Pseudomonas morbosilactucae sp. nov., pathogens causing bacterial rot of lettuce in Japan.</title>
        <authorList>
            <person name="Sawada H."/>
            <person name="Fujikawa T."/>
            <person name="Satou M."/>
        </authorList>
    </citation>
    <scope>NUCLEOTIDE SEQUENCE</scope>
    <source>
        <strain evidence="7">0166_1</strain>
    </source>
</reference>
<dbReference type="GO" id="GO:0015658">
    <property type="term" value="F:branched-chain amino acid transmembrane transporter activity"/>
    <property type="evidence" value="ECO:0007669"/>
    <property type="project" value="InterPro"/>
</dbReference>
<accession>A0A9E6Y153</accession>
<keyword evidence="3 6" id="KW-0812">Transmembrane</keyword>
<feature type="transmembrane region" description="Helical" evidence="6">
    <location>
        <begin position="69"/>
        <end position="87"/>
    </location>
</feature>
<dbReference type="PANTHER" id="PTHR30482:SF10">
    <property type="entry name" value="HIGH-AFFINITY BRANCHED-CHAIN AMINO ACID TRANSPORT PROTEIN BRAE"/>
    <property type="match status" value="1"/>
</dbReference>
<evidence type="ECO:0000256" key="5">
    <source>
        <dbReference type="ARBA" id="ARBA00023136"/>
    </source>
</evidence>
<feature type="transmembrane region" description="Helical" evidence="6">
    <location>
        <begin position="93"/>
        <end position="112"/>
    </location>
</feature>
<evidence type="ECO:0000256" key="1">
    <source>
        <dbReference type="ARBA" id="ARBA00004651"/>
    </source>
</evidence>
<feature type="transmembrane region" description="Helical" evidence="6">
    <location>
        <begin position="142"/>
        <end position="161"/>
    </location>
</feature>
<dbReference type="Pfam" id="PF02653">
    <property type="entry name" value="BPD_transp_2"/>
    <property type="match status" value="1"/>
</dbReference>
<keyword evidence="8" id="KW-1185">Reference proteome</keyword>
<dbReference type="InterPro" id="IPR043428">
    <property type="entry name" value="LivM-like"/>
</dbReference>
<evidence type="ECO:0000313" key="8">
    <source>
        <dbReference type="Proteomes" id="UP001162834"/>
    </source>
</evidence>
<dbReference type="PANTHER" id="PTHR30482">
    <property type="entry name" value="HIGH-AFFINITY BRANCHED-CHAIN AMINO ACID TRANSPORT SYSTEM PERMEASE"/>
    <property type="match status" value="1"/>
</dbReference>
<proteinExistence type="predicted"/>
<feature type="transmembrane region" description="Helical" evidence="6">
    <location>
        <begin position="42"/>
        <end position="62"/>
    </location>
</feature>
<protein>
    <recommendedName>
        <fullName evidence="9">Branched-chain amino acid ABC transporter permease</fullName>
    </recommendedName>
</protein>
<dbReference type="CDD" id="cd06581">
    <property type="entry name" value="TM_PBP1_LivM_like"/>
    <property type="match status" value="1"/>
</dbReference>
<name>A0A9E6Y153_9ACTN</name>
<organism evidence="7 8">
    <name type="scientific">Capillimicrobium parvum</name>
    <dbReference type="NCBI Taxonomy" id="2884022"/>
    <lineage>
        <taxon>Bacteria</taxon>
        <taxon>Bacillati</taxon>
        <taxon>Actinomycetota</taxon>
        <taxon>Thermoleophilia</taxon>
        <taxon>Solirubrobacterales</taxon>
        <taxon>Capillimicrobiaceae</taxon>
        <taxon>Capillimicrobium</taxon>
    </lineage>
</organism>
<feature type="transmembrane region" description="Helical" evidence="6">
    <location>
        <begin position="292"/>
        <end position="312"/>
    </location>
</feature>